<keyword evidence="1" id="KW-1133">Transmembrane helix</keyword>
<dbReference type="EMBL" id="MFLU01000002">
    <property type="protein sequence ID" value="OGG76150.1"/>
    <property type="molecule type" value="Genomic_DNA"/>
</dbReference>
<feature type="transmembrane region" description="Helical" evidence="1">
    <location>
        <begin position="130"/>
        <end position="150"/>
    </location>
</feature>
<evidence type="ECO:0000313" key="3">
    <source>
        <dbReference type="Proteomes" id="UP000178587"/>
    </source>
</evidence>
<name>A0A1F6ERA3_9BACT</name>
<dbReference type="AlphaFoldDB" id="A0A1F6ERA3"/>
<proteinExistence type="predicted"/>
<keyword evidence="1" id="KW-0812">Transmembrane</keyword>
<gene>
    <name evidence="2" type="ORF">A3A34_01510</name>
</gene>
<reference evidence="2 3" key="1">
    <citation type="journal article" date="2016" name="Nat. Commun.">
        <title>Thousands of microbial genomes shed light on interconnected biogeochemical processes in an aquifer system.</title>
        <authorList>
            <person name="Anantharaman K."/>
            <person name="Brown C.T."/>
            <person name="Hug L.A."/>
            <person name="Sharon I."/>
            <person name="Castelle C.J."/>
            <person name="Probst A.J."/>
            <person name="Thomas B.C."/>
            <person name="Singh A."/>
            <person name="Wilkins M.J."/>
            <person name="Karaoz U."/>
            <person name="Brodie E.L."/>
            <person name="Williams K.H."/>
            <person name="Hubbard S.S."/>
            <person name="Banfield J.F."/>
        </authorList>
    </citation>
    <scope>NUCLEOTIDE SEQUENCE [LARGE SCALE GENOMIC DNA]</scope>
</reference>
<comment type="caution">
    <text evidence="2">The sequence shown here is derived from an EMBL/GenBank/DDBJ whole genome shotgun (WGS) entry which is preliminary data.</text>
</comment>
<evidence type="ECO:0008006" key="4">
    <source>
        <dbReference type="Google" id="ProtNLM"/>
    </source>
</evidence>
<dbReference type="Proteomes" id="UP000178587">
    <property type="component" value="Unassembled WGS sequence"/>
</dbReference>
<feature type="transmembrane region" description="Helical" evidence="1">
    <location>
        <begin position="90"/>
        <end position="118"/>
    </location>
</feature>
<evidence type="ECO:0000313" key="2">
    <source>
        <dbReference type="EMBL" id="OGG76150.1"/>
    </source>
</evidence>
<organism evidence="2 3">
    <name type="scientific">Candidatus Kaiserbacteria bacterium RIFCSPLOWO2_01_FULL_50_24</name>
    <dbReference type="NCBI Taxonomy" id="1798507"/>
    <lineage>
        <taxon>Bacteria</taxon>
        <taxon>Candidatus Kaiseribacteriota</taxon>
    </lineage>
</organism>
<sequence>MLSIFPELLFLAPLAPFLLRVALAGVFGYAALRHFVSKREDGMRTLGFVAGWLHAFWMQPAGQSSLSGTDGNIGTSVGRWAFKVLWVVEAVIAIIFVLGAYTQLVALIGGIVAVEWMLSRRTRPVARGAAFLSLVMCLSLLLTGAGALAFDLPL</sequence>
<keyword evidence="1" id="KW-0472">Membrane</keyword>
<accession>A0A1F6ERA3</accession>
<evidence type="ECO:0000256" key="1">
    <source>
        <dbReference type="SAM" id="Phobius"/>
    </source>
</evidence>
<protein>
    <recommendedName>
        <fullName evidence="4">DoxX family protein</fullName>
    </recommendedName>
</protein>